<dbReference type="RefSeq" id="WP_377945284.1">
    <property type="nucleotide sequence ID" value="NZ_JBHUCX010000092.1"/>
</dbReference>
<gene>
    <name evidence="1" type="ORF">ACFSB2_22190</name>
</gene>
<dbReference type="SUPFAM" id="SSF56784">
    <property type="entry name" value="HAD-like"/>
    <property type="match status" value="1"/>
</dbReference>
<keyword evidence="2" id="KW-1185">Reference proteome</keyword>
<reference evidence="2" key="1">
    <citation type="journal article" date="2019" name="Int. J. Syst. Evol. Microbiol.">
        <title>The Global Catalogue of Microorganisms (GCM) 10K type strain sequencing project: providing services to taxonomists for standard genome sequencing and annotation.</title>
        <authorList>
            <consortium name="The Broad Institute Genomics Platform"/>
            <consortium name="The Broad Institute Genome Sequencing Center for Infectious Disease"/>
            <person name="Wu L."/>
            <person name="Ma J."/>
        </authorList>
    </citation>
    <scope>NUCLEOTIDE SEQUENCE [LARGE SCALE GENOMIC DNA]</scope>
    <source>
        <strain evidence="2">CGMCC 1.12286</strain>
    </source>
</reference>
<evidence type="ECO:0000313" key="1">
    <source>
        <dbReference type="EMBL" id="MFD1677386.1"/>
    </source>
</evidence>
<sequence>MFNTVLFDIDGVMLSEERYFDASALTIYELLGSPRFLGADVGQPGISMTPDDEQIQAVRSAVFQRDQVLERLKNVGVNANWDMVYLGFVAEFAALLGQLPRTESVAKAVEAALRDGWTADALCQLGALIRENIGSTRVAWQAYDDVFGRATSRDELFAIARALLREVAPEADEQSLWALGRDTFQEWYLGDEYSGQSIGKQGFLASEQPLVAPESLALLFEQLKGRGIHLGIGTGRPRIETEVPLTHFGWWSFFSVQYVTTASDVLQAETAVPAARPLSKPHPFSYLRSLTGEHEPQTLLAKSLPLDCRNEVLIVGDSIADALAAKSLGASFAAVLTGLEGELARPKFEELKADFILNDVLALNDILLNQSSVTQ</sequence>
<dbReference type="PANTHER" id="PTHR43434">
    <property type="entry name" value="PHOSPHOGLYCOLATE PHOSPHATASE"/>
    <property type="match status" value="1"/>
</dbReference>
<proteinExistence type="predicted"/>
<dbReference type="InterPro" id="IPR023214">
    <property type="entry name" value="HAD_sf"/>
</dbReference>
<keyword evidence="1" id="KW-0378">Hydrolase</keyword>
<dbReference type="SFLD" id="SFLDS00003">
    <property type="entry name" value="Haloacid_Dehalogenase"/>
    <property type="match status" value="1"/>
</dbReference>
<dbReference type="InterPro" id="IPR050155">
    <property type="entry name" value="HAD-like_hydrolase_sf"/>
</dbReference>
<dbReference type="EC" id="3.-.-.-" evidence="1"/>
<dbReference type="InterPro" id="IPR036412">
    <property type="entry name" value="HAD-like_sf"/>
</dbReference>
<dbReference type="PANTHER" id="PTHR43434:SF1">
    <property type="entry name" value="PHOSPHOGLYCOLATE PHOSPHATASE"/>
    <property type="match status" value="1"/>
</dbReference>
<dbReference type="Proteomes" id="UP001597079">
    <property type="component" value="Unassembled WGS sequence"/>
</dbReference>
<dbReference type="Gene3D" id="3.40.50.1000">
    <property type="entry name" value="HAD superfamily/HAD-like"/>
    <property type="match status" value="1"/>
</dbReference>
<dbReference type="EMBL" id="JBHUCX010000092">
    <property type="protein sequence ID" value="MFD1677386.1"/>
    <property type="molecule type" value="Genomic_DNA"/>
</dbReference>
<dbReference type="Pfam" id="PF13242">
    <property type="entry name" value="Hydrolase_like"/>
    <property type="match status" value="1"/>
</dbReference>
<name>A0ABW4JM14_9BACL</name>
<organism evidence="1 2">
    <name type="scientific">Alicyclobacillus fodiniaquatilis</name>
    <dbReference type="NCBI Taxonomy" id="1661150"/>
    <lineage>
        <taxon>Bacteria</taxon>
        <taxon>Bacillati</taxon>
        <taxon>Bacillota</taxon>
        <taxon>Bacilli</taxon>
        <taxon>Bacillales</taxon>
        <taxon>Alicyclobacillaceae</taxon>
        <taxon>Alicyclobacillus</taxon>
    </lineage>
</organism>
<protein>
    <submittedName>
        <fullName evidence="1">HAD family hydrolase</fullName>
        <ecNumber evidence="1">3.-.-.-</ecNumber>
    </submittedName>
</protein>
<dbReference type="SFLD" id="SFLDG01129">
    <property type="entry name" value="C1.5:_HAD__Beta-PGM__Phosphata"/>
    <property type="match status" value="1"/>
</dbReference>
<evidence type="ECO:0000313" key="2">
    <source>
        <dbReference type="Proteomes" id="UP001597079"/>
    </source>
</evidence>
<accession>A0ABW4JM14</accession>
<comment type="caution">
    <text evidence="1">The sequence shown here is derived from an EMBL/GenBank/DDBJ whole genome shotgun (WGS) entry which is preliminary data.</text>
</comment>
<dbReference type="GO" id="GO:0016787">
    <property type="term" value="F:hydrolase activity"/>
    <property type="evidence" value="ECO:0007669"/>
    <property type="project" value="UniProtKB-KW"/>
</dbReference>